<dbReference type="SUPFAM" id="SSF46689">
    <property type="entry name" value="Homeodomain-like"/>
    <property type="match status" value="2"/>
</dbReference>
<evidence type="ECO:0000256" key="2">
    <source>
        <dbReference type="ARBA" id="ARBA00023163"/>
    </source>
</evidence>
<dbReference type="Pfam" id="PF06719">
    <property type="entry name" value="AraC_N"/>
    <property type="match status" value="1"/>
</dbReference>
<evidence type="ECO:0000256" key="1">
    <source>
        <dbReference type="ARBA" id="ARBA00023015"/>
    </source>
</evidence>
<accession>A0ABR6Z8Q8</accession>
<protein>
    <submittedName>
        <fullName evidence="4">AraC family transcriptional regulator</fullName>
    </submittedName>
</protein>
<keyword evidence="1" id="KW-0805">Transcription regulation</keyword>
<evidence type="ECO:0000259" key="3">
    <source>
        <dbReference type="PROSITE" id="PS01124"/>
    </source>
</evidence>
<dbReference type="SMART" id="SM00342">
    <property type="entry name" value="HTH_ARAC"/>
    <property type="match status" value="1"/>
</dbReference>
<proteinExistence type="predicted"/>
<dbReference type="EMBL" id="JACOFX010000004">
    <property type="protein sequence ID" value="MBC3908158.1"/>
    <property type="molecule type" value="Genomic_DNA"/>
</dbReference>
<dbReference type="RefSeq" id="WP_186953701.1">
    <property type="nucleotide sequence ID" value="NZ_JACOFX010000004.1"/>
</dbReference>
<keyword evidence="5" id="KW-1185">Reference proteome</keyword>
<gene>
    <name evidence="4" type="ORF">H8L47_11380</name>
</gene>
<feature type="domain" description="HTH araC/xylS-type" evidence="3">
    <location>
        <begin position="202"/>
        <end position="300"/>
    </location>
</feature>
<reference evidence="4 5" key="1">
    <citation type="submission" date="2020-08" db="EMBL/GenBank/DDBJ databases">
        <title>Novel species isolated from subtropical streams in China.</title>
        <authorList>
            <person name="Lu H."/>
        </authorList>
    </citation>
    <scope>NUCLEOTIDE SEQUENCE [LARGE SCALE GENOMIC DNA]</scope>
    <source>
        <strain evidence="4 5">NL8W</strain>
    </source>
</reference>
<dbReference type="Proteomes" id="UP000646911">
    <property type="component" value="Unassembled WGS sequence"/>
</dbReference>
<sequence length="314" mass="34773">MQNQDDINQKLANMVASLTPQEGFTASALDYVHFMRSDHAYSRTPVMYEPCICIIVQGRKRAYLGDAMFIYDARQYLVVSAPMPFEADTEASTEQPMLGIHVGIQQTLAAELALAVEEAQIAQPASMNGGTSAAAAFMYATQVDDTLAQAVLRLLQALASPLEAKILAPAIVREIYFRILMGEQGAAMRAALSQGSHFQKITRALRKIHEGYSDKLDVDSLARESGMSLPAFHLHFKQVTSTTPVQYIKAMRLHKARLLMIRSGMNAYTASNTVGYESSSQFSREFKRLFGRSPLEEVRQMRTALRMHEGAGLN</sequence>
<keyword evidence="2" id="KW-0804">Transcription</keyword>
<evidence type="ECO:0000313" key="4">
    <source>
        <dbReference type="EMBL" id="MBC3908158.1"/>
    </source>
</evidence>
<dbReference type="Gene3D" id="1.10.10.60">
    <property type="entry name" value="Homeodomain-like"/>
    <property type="match status" value="2"/>
</dbReference>
<dbReference type="InterPro" id="IPR018060">
    <property type="entry name" value="HTH_AraC"/>
</dbReference>
<dbReference type="PANTHER" id="PTHR43436:SF2">
    <property type="entry name" value="ARAC_XYLS FAMILY TRANSCRIPTIONAL REGULATOR"/>
    <property type="match status" value="1"/>
</dbReference>
<organism evidence="4 5">
    <name type="scientific">Undibacterium umbellatum</name>
    <dbReference type="NCBI Taxonomy" id="2762300"/>
    <lineage>
        <taxon>Bacteria</taxon>
        <taxon>Pseudomonadati</taxon>
        <taxon>Pseudomonadota</taxon>
        <taxon>Betaproteobacteria</taxon>
        <taxon>Burkholderiales</taxon>
        <taxon>Oxalobacteraceae</taxon>
        <taxon>Undibacterium</taxon>
    </lineage>
</organism>
<comment type="caution">
    <text evidence="4">The sequence shown here is derived from an EMBL/GenBank/DDBJ whole genome shotgun (WGS) entry which is preliminary data.</text>
</comment>
<dbReference type="PROSITE" id="PS01124">
    <property type="entry name" value="HTH_ARAC_FAMILY_2"/>
    <property type="match status" value="1"/>
</dbReference>
<name>A0ABR6Z8Q8_9BURK</name>
<dbReference type="Pfam" id="PF12833">
    <property type="entry name" value="HTH_18"/>
    <property type="match status" value="1"/>
</dbReference>
<dbReference type="InterPro" id="IPR009057">
    <property type="entry name" value="Homeodomain-like_sf"/>
</dbReference>
<evidence type="ECO:0000313" key="5">
    <source>
        <dbReference type="Proteomes" id="UP000646911"/>
    </source>
</evidence>
<dbReference type="PANTHER" id="PTHR43436">
    <property type="entry name" value="ARAC-FAMILY TRANSCRIPTIONAL REGULATOR"/>
    <property type="match status" value="1"/>
</dbReference>
<dbReference type="InterPro" id="IPR009594">
    <property type="entry name" value="Tscrpt_reg_HTH_AraC_N"/>
</dbReference>